<protein>
    <submittedName>
        <fullName evidence="1">Uncharacterized protein</fullName>
    </submittedName>
</protein>
<accession>A0A699T0U1</accession>
<comment type="caution">
    <text evidence="1">The sequence shown here is derived from an EMBL/GenBank/DDBJ whole genome shotgun (WGS) entry which is preliminary data.</text>
</comment>
<proteinExistence type="predicted"/>
<sequence>PIADVDDVPIQAVIHFRHNFHIGEGLSAEALLAGNNEVYAPGPIGCNLESVRRVATRLDKQMFDMYRTEKKMAKKFKEDKFRINGHEYDIIALDAAVRENRSDHSKMKKFVEGLSK</sequence>
<name>A0A699T0U1_TANCI</name>
<evidence type="ECO:0000313" key="1">
    <source>
        <dbReference type="EMBL" id="GFD02574.1"/>
    </source>
</evidence>
<organism evidence="1">
    <name type="scientific">Tanacetum cinerariifolium</name>
    <name type="common">Dalmatian daisy</name>
    <name type="synonym">Chrysanthemum cinerariifolium</name>
    <dbReference type="NCBI Taxonomy" id="118510"/>
    <lineage>
        <taxon>Eukaryota</taxon>
        <taxon>Viridiplantae</taxon>
        <taxon>Streptophyta</taxon>
        <taxon>Embryophyta</taxon>
        <taxon>Tracheophyta</taxon>
        <taxon>Spermatophyta</taxon>
        <taxon>Magnoliopsida</taxon>
        <taxon>eudicotyledons</taxon>
        <taxon>Gunneridae</taxon>
        <taxon>Pentapetalae</taxon>
        <taxon>asterids</taxon>
        <taxon>campanulids</taxon>
        <taxon>Asterales</taxon>
        <taxon>Asteraceae</taxon>
        <taxon>Asteroideae</taxon>
        <taxon>Anthemideae</taxon>
        <taxon>Anthemidinae</taxon>
        <taxon>Tanacetum</taxon>
    </lineage>
</organism>
<dbReference type="EMBL" id="BKCJ011198936">
    <property type="protein sequence ID" value="GFD02574.1"/>
    <property type="molecule type" value="Genomic_DNA"/>
</dbReference>
<gene>
    <name evidence="1" type="ORF">Tci_874543</name>
</gene>
<dbReference type="AlphaFoldDB" id="A0A699T0U1"/>
<feature type="non-terminal residue" evidence="1">
    <location>
        <position position="1"/>
    </location>
</feature>
<reference evidence="1" key="1">
    <citation type="journal article" date="2019" name="Sci. Rep.">
        <title>Draft genome of Tanacetum cinerariifolium, the natural source of mosquito coil.</title>
        <authorList>
            <person name="Yamashiro T."/>
            <person name="Shiraishi A."/>
            <person name="Satake H."/>
            <person name="Nakayama K."/>
        </authorList>
    </citation>
    <scope>NUCLEOTIDE SEQUENCE</scope>
</reference>